<sequence>MKKITPKERVMQTAKQLFQKQGFNSTGINQIIKESAVAKASFYDHFPSKNQLAIAYLNQRHVTWFEGLENFVKKAKNSTEKIIQAFEYLKFMNEKEDFSGCVFLNMMAELKSENAEAHQIIKNHKTDLQNFFKQLAENEQKAFLIYMLFESCLMESQVYRNQEIINKTIEVLKANIL</sequence>
<evidence type="ECO:0000313" key="10">
    <source>
        <dbReference type="Proteomes" id="UP001208692"/>
    </source>
</evidence>
<dbReference type="SUPFAM" id="SSF46689">
    <property type="entry name" value="Homeodomain-like"/>
    <property type="match status" value="1"/>
</dbReference>
<dbReference type="PANTHER" id="PTHR47506:SF6">
    <property type="entry name" value="HTH-TYPE TRANSCRIPTIONAL REPRESSOR NEMR"/>
    <property type="match status" value="1"/>
</dbReference>
<dbReference type="PRINTS" id="PR00455">
    <property type="entry name" value="HTHTETR"/>
</dbReference>
<evidence type="ECO:0000313" key="9">
    <source>
        <dbReference type="Proteomes" id="UP001207736"/>
    </source>
</evidence>
<evidence type="ECO:0000313" key="7">
    <source>
        <dbReference type="EMBL" id="GJM51442.1"/>
    </source>
</evidence>
<evidence type="ECO:0000256" key="4">
    <source>
        <dbReference type="PROSITE-ProRule" id="PRU00335"/>
    </source>
</evidence>
<dbReference type="EMBL" id="BQKB01000028">
    <property type="protein sequence ID" value="GJM53180.1"/>
    <property type="molecule type" value="Genomic_DNA"/>
</dbReference>
<dbReference type="InterPro" id="IPR001647">
    <property type="entry name" value="HTH_TetR"/>
</dbReference>
<protein>
    <recommendedName>
        <fullName evidence="6">HTH tetR-type domain-containing protein</fullName>
    </recommendedName>
</protein>
<organism evidence="7 9">
    <name type="scientific">Capnocytophaga catalasegens</name>
    <dbReference type="NCBI Taxonomy" id="1004260"/>
    <lineage>
        <taxon>Bacteria</taxon>
        <taxon>Pseudomonadati</taxon>
        <taxon>Bacteroidota</taxon>
        <taxon>Flavobacteriia</taxon>
        <taxon>Flavobacteriales</taxon>
        <taxon>Flavobacteriaceae</taxon>
        <taxon>Capnocytophaga</taxon>
    </lineage>
</organism>
<evidence type="ECO:0000256" key="5">
    <source>
        <dbReference type="SAM" id="Coils"/>
    </source>
</evidence>
<feature type="coiled-coil region" evidence="5">
    <location>
        <begin position="107"/>
        <end position="141"/>
    </location>
</feature>
<keyword evidence="3" id="KW-0804">Transcription</keyword>
<proteinExistence type="predicted"/>
<feature type="DNA-binding region" description="H-T-H motif" evidence="4">
    <location>
        <begin position="27"/>
        <end position="46"/>
    </location>
</feature>
<name>A0AAV5B172_9FLAO</name>
<gene>
    <name evidence="7" type="ORF">RCZ15_24150</name>
    <name evidence="8" type="ORF">RCZ16_14970</name>
</gene>
<feature type="domain" description="HTH tetR-type" evidence="6">
    <location>
        <begin position="4"/>
        <end position="64"/>
    </location>
</feature>
<comment type="caution">
    <text evidence="7">The sequence shown here is derived from an EMBL/GenBank/DDBJ whole genome shotgun (WGS) entry which is preliminary data.</text>
</comment>
<dbReference type="PANTHER" id="PTHR47506">
    <property type="entry name" value="TRANSCRIPTIONAL REGULATORY PROTEIN"/>
    <property type="match status" value="1"/>
</dbReference>
<keyword evidence="1" id="KW-0805">Transcription regulation</keyword>
<keyword evidence="5" id="KW-0175">Coiled coil</keyword>
<dbReference type="GO" id="GO:0003677">
    <property type="term" value="F:DNA binding"/>
    <property type="evidence" value="ECO:0007669"/>
    <property type="project" value="UniProtKB-UniRule"/>
</dbReference>
<evidence type="ECO:0000313" key="8">
    <source>
        <dbReference type="EMBL" id="GJM53180.1"/>
    </source>
</evidence>
<dbReference type="Proteomes" id="UP001207736">
    <property type="component" value="Unassembled WGS sequence"/>
</dbReference>
<dbReference type="InterPro" id="IPR009057">
    <property type="entry name" value="Homeodomain-like_sf"/>
</dbReference>
<keyword evidence="10" id="KW-1185">Reference proteome</keyword>
<accession>A0AAV5B172</accession>
<dbReference type="Pfam" id="PF00440">
    <property type="entry name" value="TetR_N"/>
    <property type="match status" value="1"/>
</dbReference>
<keyword evidence="2 4" id="KW-0238">DNA-binding</keyword>
<evidence type="ECO:0000256" key="3">
    <source>
        <dbReference type="ARBA" id="ARBA00023163"/>
    </source>
</evidence>
<dbReference type="Gene3D" id="1.10.357.10">
    <property type="entry name" value="Tetracycline Repressor, domain 2"/>
    <property type="match status" value="1"/>
</dbReference>
<dbReference type="InterPro" id="IPR036271">
    <property type="entry name" value="Tet_transcr_reg_TetR-rel_C_sf"/>
</dbReference>
<evidence type="ECO:0000256" key="1">
    <source>
        <dbReference type="ARBA" id="ARBA00023015"/>
    </source>
</evidence>
<dbReference type="PROSITE" id="PS50977">
    <property type="entry name" value="HTH_TETR_2"/>
    <property type="match status" value="1"/>
</dbReference>
<evidence type="ECO:0000256" key="2">
    <source>
        <dbReference type="ARBA" id="ARBA00023125"/>
    </source>
</evidence>
<evidence type="ECO:0000259" key="6">
    <source>
        <dbReference type="PROSITE" id="PS50977"/>
    </source>
</evidence>
<dbReference type="AlphaFoldDB" id="A0AAV5B172"/>
<dbReference type="SUPFAM" id="SSF48498">
    <property type="entry name" value="Tetracyclin repressor-like, C-terminal domain"/>
    <property type="match status" value="1"/>
</dbReference>
<reference evidence="7 10" key="1">
    <citation type="submission" date="2021-11" db="EMBL/GenBank/DDBJ databases">
        <title>Draft genome sequence of Capnocytophaga sp. strain KC07075 isolated from cat oral cavity.</title>
        <authorList>
            <person name="Suzuki M."/>
            <person name="Imaoka K."/>
            <person name="Kimura M."/>
            <person name="Morikawa S."/>
            <person name="Maeda K."/>
        </authorList>
    </citation>
    <scope>NUCLEOTIDE SEQUENCE</scope>
    <source>
        <strain evidence="7">KC07075</strain>
        <strain evidence="8 10">KC07079</strain>
    </source>
</reference>
<dbReference type="RefSeq" id="WP_264847692.1">
    <property type="nucleotide sequence ID" value="NZ_BPMA01000066.1"/>
</dbReference>
<dbReference type="Proteomes" id="UP001208692">
    <property type="component" value="Unassembled WGS sequence"/>
</dbReference>
<dbReference type="EMBL" id="BQKA01000056">
    <property type="protein sequence ID" value="GJM51442.1"/>
    <property type="molecule type" value="Genomic_DNA"/>
</dbReference>